<protein>
    <recommendedName>
        <fullName evidence="2">DUF6316 domain-containing protein</fullName>
    </recommendedName>
</protein>
<name>A0AAP8SMS2_9GAMM</name>
<gene>
    <name evidence="3" type="ORF">C0029_14985</name>
</gene>
<dbReference type="EMBL" id="PKUR01000003">
    <property type="protein sequence ID" value="PLW85890.1"/>
    <property type="molecule type" value="Genomic_DNA"/>
</dbReference>
<dbReference type="RefSeq" id="WP_084198588.1">
    <property type="nucleotide sequence ID" value="NZ_BMYL01000003.1"/>
</dbReference>
<dbReference type="KEGG" id="hja:BST95_06430"/>
<evidence type="ECO:0000259" key="2">
    <source>
        <dbReference type="Pfam" id="PF19837"/>
    </source>
</evidence>
<accession>A0AAP8SMS2</accession>
<reference evidence="3 4" key="1">
    <citation type="submission" date="2018-01" db="EMBL/GenBank/DDBJ databases">
        <title>The draft genome sequence of Halioglobus japonicus S1-36.</title>
        <authorList>
            <person name="Du Z.-J."/>
            <person name="Shi M.-J."/>
        </authorList>
    </citation>
    <scope>NUCLEOTIDE SEQUENCE [LARGE SCALE GENOMIC DNA]</scope>
    <source>
        <strain evidence="3 4">S1-36</strain>
    </source>
</reference>
<dbReference type="Proteomes" id="UP000235162">
    <property type="component" value="Unassembled WGS sequence"/>
</dbReference>
<comment type="caution">
    <text evidence="3">The sequence shown here is derived from an EMBL/GenBank/DDBJ whole genome shotgun (WGS) entry which is preliminary data.</text>
</comment>
<evidence type="ECO:0000313" key="3">
    <source>
        <dbReference type="EMBL" id="PLW85890.1"/>
    </source>
</evidence>
<keyword evidence="4" id="KW-1185">Reference proteome</keyword>
<sequence>MTERRKSDQEEKSFFRSDRFFEHNGQWFFATREGTMEGPFGDRMQAQARLEAYIKVANSGILGDGATDDHAAAPGHSDWSLKPK</sequence>
<feature type="domain" description="DUF6316" evidence="2">
    <location>
        <begin position="5"/>
        <end position="57"/>
    </location>
</feature>
<evidence type="ECO:0000313" key="4">
    <source>
        <dbReference type="Proteomes" id="UP000235162"/>
    </source>
</evidence>
<evidence type="ECO:0000256" key="1">
    <source>
        <dbReference type="SAM" id="MobiDB-lite"/>
    </source>
</evidence>
<dbReference type="AlphaFoldDB" id="A0AAP8SMS2"/>
<dbReference type="Pfam" id="PF19837">
    <property type="entry name" value="DUF6316"/>
    <property type="match status" value="1"/>
</dbReference>
<proteinExistence type="predicted"/>
<feature type="region of interest" description="Disordered" evidence="1">
    <location>
        <begin position="64"/>
        <end position="84"/>
    </location>
</feature>
<organism evidence="3 4">
    <name type="scientific">Halioglobus japonicus</name>
    <dbReference type="NCBI Taxonomy" id="930805"/>
    <lineage>
        <taxon>Bacteria</taxon>
        <taxon>Pseudomonadati</taxon>
        <taxon>Pseudomonadota</taxon>
        <taxon>Gammaproteobacteria</taxon>
        <taxon>Cellvibrionales</taxon>
        <taxon>Halieaceae</taxon>
        <taxon>Halioglobus</taxon>
    </lineage>
</organism>
<dbReference type="InterPro" id="IPR045630">
    <property type="entry name" value="DUF6316"/>
</dbReference>